<reference evidence="1 2" key="2">
    <citation type="submission" date="2018-12" db="EMBL/GenBank/DDBJ databases">
        <title>Rhizobacter gummiphilus sp. nov., a rubber-degrading bacterium isolated from the soil of a botanical garden in Japan.</title>
        <authorList>
            <person name="Shunsuke S.S."/>
        </authorList>
    </citation>
    <scope>NUCLEOTIDE SEQUENCE [LARGE SCALE GENOMIC DNA]</scope>
    <source>
        <strain evidence="1 2">S-16</strain>
    </source>
</reference>
<proteinExistence type="predicted"/>
<dbReference type="EMBL" id="QUSW01000008">
    <property type="protein sequence ID" value="RQP22128.1"/>
    <property type="molecule type" value="Genomic_DNA"/>
</dbReference>
<reference evidence="1 2" key="1">
    <citation type="submission" date="2018-08" db="EMBL/GenBank/DDBJ databases">
        <authorList>
            <person name="Khan S.A."/>
            <person name="Jeon C.O."/>
            <person name="Chun B.H."/>
            <person name="Jeong S.E."/>
        </authorList>
    </citation>
    <scope>NUCLEOTIDE SEQUENCE [LARGE SCALE GENOMIC DNA]</scope>
    <source>
        <strain evidence="1 2">S-16</strain>
    </source>
</reference>
<sequence>MESLEKPVDQPVGDKVLHAMAQAYPDPVDLYLLSMVMGCGQPELESTTAELVACGLARAGRVREGAGEHLDAPCITDKGMVVADGLARDAREADALLRRLEAAALRQLLHRRIAGSKLAGAQAEELHRALDKVSDADLTDAATVWAHQNVSDWRALVKVMGSAQ</sequence>
<dbReference type="AlphaFoldDB" id="A0A3N7HJA2"/>
<name>A0A3N7HJA2_9BURK</name>
<accession>A0A3N7HJA2</accession>
<organism evidence="1 2">
    <name type="scientific">Piscinibacter terrae</name>
    <dbReference type="NCBI Taxonomy" id="2496871"/>
    <lineage>
        <taxon>Bacteria</taxon>
        <taxon>Pseudomonadati</taxon>
        <taxon>Pseudomonadota</taxon>
        <taxon>Betaproteobacteria</taxon>
        <taxon>Burkholderiales</taxon>
        <taxon>Sphaerotilaceae</taxon>
        <taxon>Piscinibacter</taxon>
    </lineage>
</organism>
<keyword evidence="2" id="KW-1185">Reference proteome</keyword>
<dbReference type="Proteomes" id="UP000267464">
    <property type="component" value="Unassembled WGS sequence"/>
</dbReference>
<comment type="caution">
    <text evidence="1">The sequence shown here is derived from an EMBL/GenBank/DDBJ whole genome shotgun (WGS) entry which is preliminary data.</text>
</comment>
<gene>
    <name evidence="1" type="ORF">DZC73_24290</name>
</gene>
<evidence type="ECO:0000313" key="1">
    <source>
        <dbReference type="EMBL" id="RQP22128.1"/>
    </source>
</evidence>
<evidence type="ECO:0000313" key="2">
    <source>
        <dbReference type="Proteomes" id="UP000267464"/>
    </source>
</evidence>
<protein>
    <submittedName>
        <fullName evidence="1">Uncharacterized protein</fullName>
    </submittedName>
</protein>
<dbReference type="RefSeq" id="WP_124542974.1">
    <property type="nucleotide sequence ID" value="NZ_QUSW01000008.1"/>
</dbReference>